<reference evidence="2 3" key="1">
    <citation type="journal article" date="2019" name="Int. J. Syst. Evol. Microbiol.">
        <title>The Global Catalogue of Microorganisms (GCM) 10K type strain sequencing project: providing services to taxonomists for standard genome sequencing and annotation.</title>
        <authorList>
            <consortium name="The Broad Institute Genomics Platform"/>
            <consortium name="The Broad Institute Genome Sequencing Center for Infectious Disease"/>
            <person name="Wu L."/>
            <person name="Ma J."/>
        </authorList>
    </citation>
    <scope>NUCLEOTIDE SEQUENCE [LARGE SCALE GENOMIC DNA]</scope>
    <source>
        <strain evidence="2 3">JCM 14718</strain>
    </source>
</reference>
<comment type="caution">
    <text evidence="2">The sequence shown here is derived from an EMBL/GenBank/DDBJ whole genome shotgun (WGS) entry which is preliminary data.</text>
</comment>
<sequence length="303" mass="32597">MSEPVIGYHKSPKIPKVRARKPSFWPRVARGGQITGTAVTAGARKAWFDLVGTVTSLGIAGVGAYVLNSSHLPAGVKAVATFVLGGSVTAKAGASFWSETGKTTADERAKDSPQTARAGADEPRIAALEQRAASLEAANAQLRLNNAAVLADYANMREQNTTLQQSNHAVRTQNVELFNKIEELAKKFDMIWTVTQANSTIVGDQKNHLESHDNALQVQGQSLVRHESMLAGHGEALFTHEETLKRLRQQSTSAPPPSVDANRATSFFDHANETLARANQGPAETPQQPDPGYYTDPNIGPIR</sequence>
<dbReference type="Proteomes" id="UP001500618">
    <property type="component" value="Unassembled WGS sequence"/>
</dbReference>
<gene>
    <name evidence="2" type="ORF">GCM10009765_39620</name>
</gene>
<protein>
    <submittedName>
        <fullName evidence="2">Uncharacterized protein</fullName>
    </submittedName>
</protein>
<name>A0ABN2HE95_9ACTN</name>
<dbReference type="RefSeq" id="WP_344311712.1">
    <property type="nucleotide sequence ID" value="NZ_BAAANY010000014.1"/>
</dbReference>
<accession>A0ABN2HE95</accession>
<organism evidence="2 3">
    <name type="scientific">Fodinicola feengrottensis</name>
    <dbReference type="NCBI Taxonomy" id="435914"/>
    <lineage>
        <taxon>Bacteria</taxon>
        <taxon>Bacillati</taxon>
        <taxon>Actinomycetota</taxon>
        <taxon>Actinomycetes</taxon>
        <taxon>Mycobacteriales</taxon>
        <taxon>Fodinicola</taxon>
    </lineage>
</organism>
<dbReference type="EMBL" id="BAAANY010000014">
    <property type="protein sequence ID" value="GAA1686267.1"/>
    <property type="molecule type" value="Genomic_DNA"/>
</dbReference>
<evidence type="ECO:0000256" key="1">
    <source>
        <dbReference type="SAM" id="MobiDB-lite"/>
    </source>
</evidence>
<feature type="region of interest" description="Disordered" evidence="1">
    <location>
        <begin position="99"/>
        <end position="121"/>
    </location>
</feature>
<evidence type="ECO:0000313" key="2">
    <source>
        <dbReference type="EMBL" id="GAA1686267.1"/>
    </source>
</evidence>
<proteinExistence type="predicted"/>
<keyword evidence="3" id="KW-1185">Reference proteome</keyword>
<feature type="region of interest" description="Disordered" evidence="1">
    <location>
        <begin position="247"/>
        <end position="303"/>
    </location>
</feature>
<evidence type="ECO:0000313" key="3">
    <source>
        <dbReference type="Proteomes" id="UP001500618"/>
    </source>
</evidence>